<evidence type="ECO:0000259" key="1">
    <source>
        <dbReference type="PROSITE" id="PS50994"/>
    </source>
</evidence>
<evidence type="ECO:0000313" key="3">
    <source>
        <dbReference type="Proteomes" id="UP000719412"/>
    </source>
</evidence>
<feature type="domain" description="Integrase catalytic" evidence="1">
    <location>
        <begin position="1"/>
        <end position="112"/>
    </location>
</feature>
<dbReference type="GO" id="GO:0003676">
    <property type="term" value="F:nucleic acid binding"/>
    <property type="evidence" value="ECO:0007669"/>
    <property type="project" value="InterPro"/>
</dbReference>
<dbReference type="Proteomes" id="UP000719412">
    <property type="component" value="Unassembled WGS sequence"/>
</dbReference>
<proteinExistence type="predicted"/>
<dbReference type="EMBL" id="JABDTM020016096">
    <property type="protein sequence ID" value="KAH0818968.1"/>
    <property type="molecule type" value="Genomic_DNA"/>
</dbReference>
<gene>
    <name evidence="2" type="ORF">GEV33_003823</name>
</gene>
<dbReference type="InterPro" id="IPR012337">
    <property type="entry name" value="RNaseH-like_sf"/>
</dbReference>
<dbReference type="GO" id="GO:0015074">
    <property type="term" value="P:DNA integration"/>
    <property type="evidence" value="ECO:0007669"/>
    <property type="project" value="InterPro"/>
</dbReference>
<reference evidence="2" key="2">
    <citation type="submission" date="2021-08" db="EMBL/GenBank/DDBJ databases">
        <authorList>
            <person name="Eriksson T."/>
        </authorList>
    </citation>
    <scope>NUCLEOTIDE SEQUENCE</scope>
    <source>
        <strain evidence="2">Stoneville</strain>
        <tissue evidence="2">Whole head</tissue>
    </source>
</reference>
<dbReference type="PANTHER" id="PTHR38681:SF1">
    <property type="entry name" value="RETROVIRUS-RELATED POL POLYPROTEIN FROM TRANSPOSON 412-LIKE PROTEIN"/>
    <property type="match status" value="1"/>
</dbReference>
<dbReference type="InterPro" id="IPR001584">
    <property type="entry name" value="Integrase_cat-core"/>
</dbReference>
<dbReference type="InterPro" id="IPR036397">
    <property type="entry name" value="RNaseH_sf"/>
</dbReference>
<dbReference type="InterPro" id="IPR036691">
    <property type="entry name" value="Endo/exonu/phosph_ase_sf"/>
</dbReference>
<dbReference type="SUPFAM" id="SSF56219">
    <property type="entry name" value="DNase I-like"/>
    <property type="match status" value="1"/>
</dbReference>
<protein>
    <recommendedName>
        <fullName evidence="1">Integrase catalytic domain-containing protein</fullName>
    </recommendedName>
</protein>
<dbReference type="PROSITE" id="PS50994">
    <property type="entry name" value="INTEGRASE"/>
    <property type="match status" value="1"/>
</dbReference>
<dbReference type="SUPFAM" id="SSF53098">
    <property type="entry name" value="Ribonuclease H-like"/>
    <property type="match status" value="1"/>
</dbReference>
<dbReference type="Gene3D" id="3.30.420.10">
    <property type="entry name" value="Ribonuclease H-like superfamily/Ribonuclease H"/>
    <property type="match status" value="1"/>
</dbReference>
<name>A0A8J6HRL4_TENMO</name>
<accession>A0A8J6HRL4</accession>
<dbReference type="AlphaFoldDB" id="A0A8J6HRL4"/>
<organism evidence="2 3">
    <name type="scientific">Tenebrio molitor</name>
    <name type="common">Yellow mealworm beetle</name>
    <dbReference type="NCBI Taxonomy" id="7067"/>
    <lineage>
        <taxon>Eukaryota</taxon>
        <taxon>Metazoa</taxon>
        <taxon>Ecdysozoa</taxon>
        <taxon>Arthropoda</taxon>
        <taxon>Hexapoda</taxon>
        <taxon>Insecta</taxon>
        <taxon>Pterygota</taxon>
        <taxon>Neoptera</taxon>
        <taxon>Endopterygota</taxon>
        <taxon>Coleoptera</taxon>
        <taxon>Polyphaga</taxon>
        <taxon>Cucujiformia</taxon>
        <taxon>Tenebrionidae</taxon>
        <taxon>Tenebrio</taxon>
    </lineage>
</organism>
<comment type="caution">
    <text evidence="2">The sequence shown here is derived from an EMBL/GenBank/DDBJ whole genome shotgun (WGS) entry which is preliminary data.</text>
</comment>
<dbReference type="Gene3D" id="3.60.10.10">
    <property type="entry name" value="Endonuclease/exonuclease/phosphatase"/>
    <property type="match status" value="1"/>
</dbReference>
<dbReference type="PANTHER" id="PTHR38681">
    <property type="entry name" value="RETROVIRUS-RELATED POL POLYPROTEIN FROM TRANSPOSON 412-LIKE PROTEIN-RELATED"/>
    <property type="match status" value="1"/>
</dbReference>
<sequence length="613" mass="68453">MDADIKLWSTTCLPCQRSKTAASSTSTWTLLMGIQRFRTTAYRPQSNGIIERWHRTIKAAIMCRENPNWTVVLPSVLLGLRAAIKEDIQCSPAELTLGTELRLPGEFFLDSTDNTTDPTSFVRKYINAERNGPNISVRGHYEATPSFASVPIDTQPTQRMEAAKNLIKALTDLNNLLITWNANGIKNKTDELKDLLDTERIDIMLISETKLTTNDIVESKKVFTYCRLAVANGLIGADAEVPQRGRRSHGESQINSKHKFVLGVYHSSALTLFQEPDTFVSTSTPSQRTFPKLYNRVRKTLRRDASRVLRWSKPNGLSRDDGKRPDGMTLVPWNKGQPLVWDVTVVDTLADSYVLKTSEVSGFAPEMACKRKHNKYRSIISSNYIFKGLAFETLGPWCKETIDFINVTGDRLIAESGNSKSKKFLFERISLAIQRGNAASFRGTFPDSALLSEIFALSKRDRIKRNSEEEKSNKKKTTLGAINMRKIGVERDPIGAYKRYFKKTGGGPGPFEEDEPLLNSDDKSLNNTIIDEGDESRDEFTLEGLVDPNTGLIISREQITIPEVPRNSDSTYTMSDVADQHSASPAKPYGFRVSLEAQHVKRGVAGSCSAMGC</sequence>
<reference evidence="2" key="1">
    <citation type="journal article" date="2020" name="J Insects Food Feed">
        <title>The yellow mealworm (Tenebrio molitor) genome: a resource for the emerging insects as food and feed industry.</title>
        <authorList>
            <person name="Eriksson T."/>
            <person name="Andere A."/>
            <person name="Kelstrup H."/>
            <person name="Emery V."/>
            <person name="Picard C."/>
        </authorList>
    </citation>
    <scope>NUCLEOTIDE SEQUENCE</scope>
    <source>
        <strain evidence="2">Stoneville</strain>
        <tissue evidence="2">Whole head</tissue>
    </source>
</reference>
<keyword evidence="3" id="KW-1185">Reference proteome</keyword>
<evidence type="ECO:0000313" key="2">
    <source>
        <dbReference type="EMBL" id="KAH0818968.1"/>
    </source>
</evidence>